<organism evidence="1">
    <name type="scientific">marine sediment metagenome</name>
    <dbReference type="NCBI Taxonomy" id="412755"/>
    <lineage>
        <taxon>unclassified sequences</taxon>
        <taxon>metagenomes</taxon>
        <taxon>ecological metagenomes</taxon>
    </lineage>
</organism>
<gene>
    <name evidence="1" type="ORF">LCGC14_1744280</name>
</gene>
<name>A0A0F9JL18_9ZZZZ</name>
<dbReference type="AlphaFoldDB" id="A0A0F9JL18"/>
<reference evidence="1" key="1">
    <citation type="journal article" date="2015" name="Nature">
        <title>Complex archaea that bridge the gap between prokaryotes and eukaryotes.</title>
        <authorList>
            <person name="Spang A."/>
            <person name="Saw J.H."/>
            <person name="Jorgensen S.L."/>
            <person name="Zaremba-Niedzwiedzka K."/>
            <person name="Martijn J."/>
            <person name="Lind A.E."/>
            <person name="van Eijk R."/>
            <person name="Schleper C."/>
            <person name="Guy L."/>
            <person name="Ettema T.J."/>
        </authorList>
    </citation>
    <scope>NUCLEOTIDE SEQUENCE</scope>
</reference>
<comment type="caution">
    <text evidence="1">The sequence shown here is derived from an EMBL/GenBank/DDBJ whole genome shotgun (WGS) entry which is preliminary data.</text>
</comment>
<proteinExistence type="predicted"/>
<dbReference type="EMBL" id="LAZR01016000">
    <property type="protein sequence ID" value="KKM06411.1"/>
    <property type="molecule type" value="Genomic_DNA"/>
</dbReference>
<protein>
    <submittedName>
        <fullName evidence="1">Uncharacterized protein</fullName>
    </submittedName>
</protein>
<accession>A0A0F9JL18</accession>
<sequence length="231" mass="26276">MAVGPEAECEATVAGPQAKYCVEHGCLRRRKRRKYIPTPEIDRVIREAYQKLRKFGNRRAIPNAAKRIGWPKWAVSRRALHLGLARTKELPWSEKEIAILEEYGWMSPERIALKLKEAGFPRTATAVSQKIKRLLILSNGDWYSANQLAEAFGADIHKITRWIRSGELKADRRGTARTNGQGGDTYVITRAAVKAFALRCPNEYDLARVEKFWFLDLITDGKICSPLRRAA</sequence>
<evidence type="ECO:0000313" key="1">
    <source>
        <dbReference type="EMBL" id="KKM06411.1"/>
    </source>
</evidence>